<dbReference type="EMBL" id="CAJOBJ010036832">
    <property type="protein sequence ID" value="CAF4304423.1"/>
    <property type="molecule type" value="Genomic_DNA"/>
</dbReference>
<accession>A0A8S2TX90</accession>
<reference evidence="3" key="1">
    <citation type="submission" date="2021-02" db="EMBL/GenBank/DDBJ databases">
        <authorList>
            <person name="Nowell W R."/>
        </authorList>
    </citation>
    <scope>NUCLEOTIDE SEQUENCE</scope>
</reference>
<dbReference type="Proteomes" id="UP000681720">
    <property type="component" value="Unassembled WGS sequence"/>
</dbReference>
<name>A0A8S2TX90_9BILA</name>
<evidence type="ECO:0000313" key="3">
    <source>
        <dbReference type="EMBL" id="CAF4304423.1"/>
    </source>
</evidence>
<dbReference type="Proteomes" id="UP000681967">
    <property type="component" value="Unassembled WGS sequence"/>
</dbReference>
<feature type="region of interest" description="Disordered" evidence="1">
    <location>
        <begin position="80"/>
        <end position="106"/>
    </location>
</feature>
<evidence type="ECO:0000313" key="2">
    <source>
        <dbReference type="EMBL" id="CAF4181786.1"/>
    </source>
</evidence>
<evidence type="ECO:0000313" key="4">
    <source>
        <dbReference type="Proteomes" id="UP000681720"/>
    </source>
</evidence>
<gene>
    <name evidence="2" type="ORF">BYL167_LOCUS22852</name>
    <name evidence="3" type="ORF">GIL414_LOCUS26000</name>
</gene>
<protein>
    <submittedName>
        <fullName evidence="3">Uncharacterized protein</fullName>
    </submittedName>
</protein>
<dbReference type="EMBL" id="CAJOBH010014508">
    <property type="protein sequence ID" value="CAF4181786.1"/>
    <property type="molecule type" value="Genomic_DNA"/>
</dbReference>
<evidence type="ECO:0000256" key="1">
    <source>
        <dbReference type="SAM" id="MobiDB-lite"/>
    </source>
</evidence>
<comment type="caution">
    <text evidence="3">The sequence shown here is derived from an EMBL/GenBank/DDBJ whole genome shotgun (WGS) entry which is preliminary data.</text>
</comment>
<feature type="non-terminal residue" evidence="3">
    <location>
        <position position="1"/>
    </location>
</feature>
<feature type="non-terminal residue" evidence="3">
    <location>
        <position position="106"/>
    </location>
</feature>
<dbReference type="AlphaFoldDB" id="A0A8S2TX90"/>
<proteinExistence type="predicted"/>
<sequence>KLRVTDELVTQTQIKVAQLDRLLENQTAQVERLQNEHDGFEIKVTELTDQCNQLNEQKEDALRQRQEAENDLREAQQLLNQLKQQEREAHAQSMRAAGEQRTALAQ</sequence>
<organism evidence="3 4">
    <name type="scientific">Rotaria magnacalcarata</name>
    <dbReference type="NCBI Taxonomy" id="392030"/>
    <lineage>
        <taxon>Eukaryota</taxon>
        <taxon>Metazoa</taxon>
        <taxon>Spiralia</taxon>
        <taxon>Gnathifera</taxon>
        <taxon>Rotifera</taxon>
        <taxon>Eurotatoria</taxon>
        <taxon>Bdelloidea</taxon>
        <taxon>Philodinida</taxon>
        <taxon>Philodinidae</taxon>
        <taxon>Rotaria</taxon>
    </lineage>
</organism>